<dbReference type="Proteomes" id="UP001295469">
    <property type="component" value="Chromosome A05"/>
</dbReference>
<keyword evidence="4" id="KW-1185">Reference proteome</keyword>
<reference evidence="3" key="2">
    <citation type="submission" date="2014-06" db="EMBL/GenBank/DDBJ databases">
        <authorList>
            <person name="Genoscope - CEA"/>
        </authorList>
    </citation>
    <scope>NUCLEOTIDE SEQUENCE</scope>
</reference>
<reference evidence="2" key="3">
    <citation type="submission" date="2021-01" db="EMBL/GenBank/DDBJ databases">
        <authorList>
            <consortium name="Genoscope - CEA"/>
            <person name="William W."/>
        </authorList>
    </citation>
    <scope>NUCLEOTIDE SEQUENCE</scope>
</reference>
<feature type="signal peptide" evidence="1">
    <location>
        <begin position="1"/>
        <end position="19"/>
    </location>
</feature>
<keyword evidence="1" id="KW-0732">Signal</keyword>
<dbReference type="PaxDb" id="3708-A0A078FVP3"/>
<name>A0A078FVP3_BRANA</name>
<sequence>MNTVLCFLTYLIFVSSCLSNIMAKPDLGGHGITFKRAESPQDVNFETVLKKKNANFETEYDFCGRCVHSCIKRHKYVQSCENFICCCTRSFIFTGP</sequence>
<accession>A0A078FVP3</accession>
<dbReference type="EMBL" id="HG994359">
    <property type="protein sequence ID" value="CAF2095808.1"/>
    <property type="molecule type" value="Genomic_DNA"/>
</dbReference>
<organism evidence="3 4">
    <name type="scientific">Brassica napus</name>
    <name type="common">Rape</name>
    <dbReference type="NCBI Taxonomy" id="3708"/>
    <lineage>
        <taxon>Eukaryota</taxon>
        <taxon>Viridiplantae</taxon>
        <taxon>Streptophyta</taxon>
        <taxon>Embryophyta</taxon>
        <taxon>Tracheophyta</taxon>
        <taxon>Spermatophyta</taxon>
        <taxon>Magnoliopsida</taxon>
        <taxon>eudicotyledons</taxon>
        <taxon>Gunneridae</taxon>
        <taxon>Pentapetalae</taxon>
        <taxon>rosids</taxon>
        <taxon>malvids</taxon>
        <taxon>Brassicales</taxon>
        <taxon>Brassicaceae</taxon>
        <taxon>Brassiceae</taxon>
        <taxon>Brassica</taxon>
    </lineage>
</organism>
<dbReference type="Gramene" id="CDY17199">
    <property type="protein sequence ID" value="CDY17199"/>
    <property type="gene ID" value="GSBRNA2T00095264001"/>
</dbReference>
<dbReference type="EMBL" id="LK032071">
    <property type="protein sequence ID" value="CDY17199.1"/>
    <property type="molecule type" value="Genomic_DNA"/>
</dbReference>
<dbReference type="Proteomes" id="UP000028999">
    <property type="component" value="Unassembled WGS sequence"/>
</dbReference>
<evidence type="ECO:0000256" key="1">
    <source>
        <dbReference type="SAM" id="SignalP"/>
    </source>
</evidence>
<gene>
    <name evidence="3" type="primary">BnaA05g09890D</name>
    <name evidence="2" type="ORF">DARMORV10_A05P11820.1</name>
    <name evidence="3" type="ORF">GSBRNA2T00095264001</name>
</gene>
<dbReference type="AlphaFoldDB" id="A0A078FVP3"/>
<evidence type="ECO:0000313" key="2">
    <source>
        <dbReference type="EMBL" id="CAF2095808.1"/>
    </source>
</evidence>
<evidence type="ECO:0000313" key="3">
    <source>
        <dbReference type="EMBL" id="CDY17199.1"/>
    </source>
</evidence>
<protein>
    <submittedName>
        <fullName evidence="2">(rape) hypothetical protein</fullName>
    </submittedName>
    <submittedName>
        <fullName evidence="3">BnaA05g09890D protein</fullName>
    </submittedName>
</protein>
<proteinExistence type="predicted"/>
<evidence type="ECO:0000313" key="4">
    <source>
        <dbReference type="Proteomes" id="UP000028999"/>
    </source>
</evidence>
<feature type="chain" id="PRO_5040560429" evidence="1">
    <location>
        <begin position="20"/>
        <end position="96"/>
    </location>
</feature>
<reference evidence="3 4" key="1">
    <citation type="journal article" date="2014" name="Science">
        <title>Plant genetics. Early allopolyploid evolution in the post-Neolithic Brassica napus oilseed genome.</title>
        <authorList>
            <person name="Chalhoub B."/>
            <person name="Denoeud F."/>
            <person name="Liu S."/>
            <person name="Parkin I.A."/>
            <person name="Tang H."/>
            <person name="Wang X."/>
            <person name="Chiquet J."/>
            <person name="Belcram H."/>
            <person name="Tong C."/>
            <person name="Samans B."/>
            <person name="Correa M."/>
            <person name="Da Silva C."/>
            <person name="Just J."/>
            <person name="Falentin C."/>
            <person name="Koh C.S."/>
            <person name="Le Clainche I."/>
            <person name="Bernard M."/>
            <person name="Bento P."/>
            <person name="Noel B."/>
            <person name="Labadie K."/>
            <person name="Alberti A."/>
            <person name="Charles M."/>
            <person name="Arnaud D."/>
            <person name="Guo H."/>
            <person name="Daviaud C."/>
            <person name="Alamery S."/>
            <person name="Jabbari K."/>
            <person name="Zhao M."/>
            <person name="Edger P.P."/>
            <person name="Chelaifa H."/>
            <person name="Tack D."/>
            <person name="Lassalle G."/>
            <person name="Mestiri I."/>
            <person name="Schnel N."/>
            <person name="Le Paslier M.C."/>
            <person name="Fan G."/>
            <person name="Renault V."/>
            <person name="Bayer P.E."/>
            <person name="Golicz A.A."/>
            <person name="Manoli S."/>
            <person name="Lee T.H."/>
            <person name="Thi V.H."/>
            <person name="Chalabi S."/>
            <person name="Hu Q."/>
            <person name="Fan C."/>
            <person name="Tollenaere R."/>
            <person name="Lu Y."/>
            <person name="Battail C."/>
            <person name="Shen J."/>
            <person name="Sidebottom C.H."/>
            <person name="Wang X."/>
            <person name="Canaguier A."/>
            <person name="Chauveau A."/>
            <person name="Berard A."/>
            <person name="Deniot G."/>
            <person name="Guan M."/>
            <person name="Liu Z."/>
            <person name="Sun F."/>
            <person name="Lim Y.P."/>
            <person name="Lyons E."/>
            <person name="Town C.D."/>
            <person name="Bancroft I."/>
            <person name="Wang X."/>
            <person name="Meng J."/>
            <person name="Ma J."/>
            <person name="Pires J.C."/>
            <person name="King G.J."/>
            <person name="Brunel D."/>
            <person name="Delourme R."/>
            <person name="Renard M."/>
            <person name="Aury J.M."/>
            <person name="Adams K.L."/>
            <person name="Batley J."/>
            <person name="Snowdon R.J."/>
            <person name="Tost J."/>
            <person name="Edwards D."/>
            <person name="Zhou Y."/>
            <person name="Hua W."/>
            <person name="Sharpe A.G."/>
            <person name="Paterson A.H."/>
            <person name="Guan C."/>
            <person name="Wincker P."/>
        </authorList>
    </citation>
    <scope>NUCLEOTIDE SEQUENCE [LARGE SCALE GENOMIC DNA]</scope>
    <source>
        <strain evidence="4">cv. Darmor-bzh</strain>
    </source>
</reference>